<organism evidence="2 3">
    <name type="scientific">Aspergillus niger (strain ATCC 1015 / CBS 113.46 / FGSC A1144 / LSHB Ac4 / NCTC 3858a / NRRL 328 / USDA 3528.7)</name>
    <dbReference type="NCBI Taxonomy" id="380704"/>
    <lineage>
        <taxon>Eukaryota</taxon>
        <taxon>Fungi</taxon>
        <taxon>Dikarya</taxon>
        <taxon>Ascomycota</taxon>
        <taxon>Pezizomycotina</taxon>
        <taxon>Eurotiomycetes</taxon>
        <taxon>Eurotiomycetidae</taxon>
        <taxon>Eurotiales</taxon>
        <taxon>Aspergillaceae</taxon>
        <taxon>Aspergillus</taxon>
        <taxon>Aspergillus subgen. Circumdati</taxon>
    </lineage>
</organism>
<dbReference type="Proteomes" id="UP000009038">
    <property type="component" value="Unassembled WGS sequence"/>
</dbReference>
<dbReference type="InterPro" id="IPR052897">
    <property type="entry name" value="Sec-Metab_Biosynth_Hydrolase"/>
</dbReference>
<proteinExistence type="predicted"/>
<dbReference type="Gene3D" id="3.40.50.1820">
    <property type="entry name" value="alpha/beta hydrolase"/>
    <property type="match status" value="1"/>
</dbReference>
<name>G3Y8U9_ASPNA</name>
<dbReference type="HOGENOM" id="CLU_046066_4_0_1"/>
<reference evidence="2 3" key="1">
    <citation type="journal article" date="2011" name="Genome Res.">
        <title>Comparative genomics of citric-acid-producing Aspergillus niger ATCC 1015 versus enzyme-producing CBS 513.88.</title>
        <authorList>
            <person name="Andersen M.R."/>
            <person name="Salazar M.P."/>
            <person name="Schaap P.J."/>
            <person name="van de Vondervoort P.J."/>
            <person name="Culley D."/>
            <person name="Thykaer J."/>
            <person name="Frisvad J.C."/>
            <person name="Nielsen K.F."/>
            <person name="Albang R."/>
            <person name="Albermann K."/>
            <person name="Berka R.M."/>
            <person name="Braus G.H."/>
            <person name="Braus-Stromeyer S.A."/>
            <person name="Corrochano L.M."/>
            <person name="Dai Z."/>
            <person name="van Dijck P.W."/>
            <person name="Hofmann G."/>
            <person name="Lasure L.L."/>
            <person name="Magnuson J.K."/>
            <person name="Menke H."/>
            <person name="Meijer M."/>
            <person name="Meijer S.L."/>
            <person name="Nielsen J.B."/>
            <person name="Nielsen M.L."/>
            <person name="van Ooyen A.J."/>
            <person name="Pel H.J."/>
            <person name="Poulsen L."/>
            <person name="Samson R.A."/>
            <person name="Stam H."/>
            <person name="Tsang A."/>
            <person name="van den Brink J.M."/>
            <person name="Atkins A."/>
            <person name="Aerts A."/>
            <person name="Shapiro H."/>
            <person name="Pangilinan J."/>
            <person name="Salamov A."/>
            <person name="Lou Y."/>
            <person name="Lindquist E."/>
            <person name="Lucas S."/>
            <person name="Grimwood J."/>
            <person name="Grigoriev I.V."/>
            <person name="Kubicek C.P."/>
            <person name="Martinez D."/>
            <person name="van Peij N.N."/>
            <person name="Roubos J.A."/>
            <person name="Nielsen J."/>
            <person name="Baker S.E."/>
        </authorList>
    </citation>
    <scope>NUCLEOTIDE SEQUENCE [LARGE SCALE GENOMIC DNA]</scope>
    <source>
        <strain evidence="3">ATCC 1015 / CBS 113.46 / FGSC A1144 / LSHB Ac4 / NCTC 3858a / NRRL 328 / USDA 3528.7</strain>
    </source>
</reference>
<sequence>MAISPDQKIAVVICTASYHTPAPYGPFMEALTSHGLFEAYCPQRATCDLSKLNVGDDLQHPDFNRDPPAGGYPNDLDDVKIVHELLDKLINQENKLVLLLGHSSGGLVATQAAIPELQFRNRGPQKGGVIGIFYVAGFLVPVGESVHSFFQPKDGSWRVPPFVQFYVCMPLPSCDMSLSRTLTCCIQKNGRDGLATTKETAQYMFKGLDDPQAVEKWTATLTASPVNTGALTNDAYAAVPCAYVVLDEDTCLPPAYQEKMIAMHAQRESVDFKVYHAPTGHSPHLSWMEGLVRTVVEFTEEVRRV</sequence>
<dbReference type="InterPro" id="IPR029058">
    <property type="entry name" value="AB_hydrolase_fold"/>
</dbReference>
<dbReference type="VEuPathDB" id="FungiDB:ASPNIDRAFT2_44125"/>
<dbReference type="InterPro" id="IPR000073">
    <property type="entry name" value="AB_hydrolase_1"/>
</dbReference>
<feature type="domain" description="AB hydrolase-1" evidence="1">
    <location>
        <begin position="19"/>
        <end position="292"/>
    </location>
</feature>
<accession>G3Y8U9</accession>
<dbReference type="SUPFAM" id="SSF53474">
    <property type="entry name" value="alpha/beta-Hydrolases"/>
    <property type="match status" value="1"/>
</dbReference>
<dbReference type="EMBL" id="ACJE01000016">
    <property type="protein sequence ID" value="EHA20557.1"/>
    <property type="molecule type" value="Genomic_DNA"/>
</dbReference>
<evidence type="ECO:0000259" key="1">
    <source>
        <dbReference type="Pfam" id="PF12697"/>
    </source>
</evidence>
<dbReference type="OrthoDB" id="1263307at2759"/>
<comment type="caution">
    <text evidence="2">The sequence shown here is derived from an EMBL/GenBank/DDBJ whole genome shotgun (WGS) entry which is preliminary data.</text>
</comment>
<dbReference type="PANTHER" id="PTHR37017:SF11">
    <property type="entry name" value="ESTERASE_LIPASE_THIOESTERASE DOMAIN-CONTAINING PROTEIN"/>
    <property type="match status" value="1"/>
</dbReference>
<dbReference type="AlphaFoldDB" id="G3Y8U9"/>
<gene>
    <name evidence="2" type="ORF">ASPNIDRAFT_44125</name>
</gene>
<evidence type="ECO:0000313" key="2">
    <source>
        <dbReference type="EMBL" id="EHA20557.1"/>
    </source>
</evidence>
<protein>
    <recommendedName>
        <fullName evidence="1">AB hydrolase-1 domain-containing protein</fullName>
    </recommendedName>
</protein>
<dbReference type="Pfam" id="PF12697">
    <property type="entry name" value="Abhydrolase_6"/>
    <property type="match status" value="1"/>
</dbReference>
<evidence type="ECO:0000313" key="3">
    <source>
        <dbReference type="Proteomes" id="UP000009038"/>
    </source>
</evidence>
<dbReference type="STRING" id="380704.G3Y8U9"/>
<dbReference type="PANTHER" id="PTHR37017">
    <property type="entry name" value="AB HYDROLASE-1 DOMAIN-CONTAINING PROTEIN-RELATED"/>
    <property type="match status" value="1"/>
</dbReference>